<evidence type="ECO:0000313" key="7">
    <source>
        <dbReference type="Proteomes" id="UP001224775"/>
    </source>
</evidence>
<dbReference type="SUPFAM" id="SSF46565">
    <property type="entry name" value="Chaperone J-domain"/>
    <property type="match status" value="1"/>
</dbReference>
<keyword evidence="3" id="KW-0256">Endoplasmic reticulum</keyword>
<dbReference type="InterPro" id="IPR051727">
    <property type="entry name" value="DnaJ_C3_Co-chaperones"/>
</dbReference>
<keyword evidence="2" id="KW-0732">Signal</keyword>
<dbReference type="SMART" id="SM00271">
    <property type="entry name" value="DnaJ"/>
    <property type="match status" value="1"/>
</dbReference>
<dbReference type="PANTHER" id="PTHR44140">
    <property type="entry name" value="LD25575P"/>
    <property type="match status" value="1"/>
</dbReference>
<evidence type="ECO:0000313" key="6">
    <source>
        <dbReference type="EMBL" id="KAK1736078.1"/>
    </source>
</evidence>
<comment type="subcellular location">
    <subcellularLocation>
        <location evidence="1">Endoplasmic reticulum</location>
    </subcellularLocation>
</comment>
<dbReference type="InterPro" id="IPR001623">
    <property type="entry name" value="DnaJ_domain"/>
</dbReference>
<dbReference type="Pfam" id="PF00226">
    <property type="entry name" value="DnaJ"/>
    <property type="match status" value="1"/>
</dbReference>
<dbReference type="GO" id="GO:0051787">
    <property type="term" value="F:misfolded protein binding"/>
    <property type="evidence" value="ECO:0007669"/>
    <property type="project" value="TreeGrafter"/>
</dbReference>
<feature type="domain" description="J" evidence="5">
    <location>
        <begin position="506"/>
        <end position="571"/>
    </location>
</feature>
<protein>
    <recommendedName>
        <fullName evidence="5">J domain-containing protein</fullName>
    </recommendedName>
</protein>
<name>A0AAD9D7Z4_9STRA</name>
<dbReference type="GO" id="GO:0051087">
    <property type="term" value="F:protein-folding chaperone binding"/>
    <property type="evidence" value="ECO:0007669"/>
    <property type="project" value="TreeGrafter"/>
</dbReference>
<dbReference type="Proteomes" id="UP001224775">
    <property type="component" value="Unassembled WGS sequence"/>
</dbReference>
<proteinExistence type="predicted"/>
<gene>
    <name evidence="6" type="ORF">QTG54_013214</name>
</gene>
<feature type="region of interest" description="Disordered" evidence="4">
    <location>
        <begin position="1"/>
        <end position="77"/>
    </location>
</feature>
<sequence length="571" mass="65412">MPDAEAVVATIEDEEEEGGEEVGEDAAAKKTTGAANKGGGAAVMKQQADVVVDKIHNENKSPQDPQPPTPSASFAKSVDDLKKILGVGVDTALTSSNSGDTNNAGEAPSGTADNAQSEKEKMQQKLKEAREQAAAAKEKKKSKKSKKHEKWLKEQQQQQEDRTKSWTDKVKREEEQCYLISDLIGTELQRVNMGVEMNEEIQKVITDKSKEAHDAMYGSNIKCRVVVVGLDRKDINGRKGSIHHWDEDKGKFCVGMDTKKSRDCDVHFFKPENLDVVTSAQSVKKDGKLAANFIVSITGVTTQGGDDVGCQFSLEKSDVTKLQSAHSRSNGLQEFREERDALAHRLMKEQEEQRKEEERLEKEEEEDRKRRAELRAKKRAEKELKKEEQRQRREKEFKLKQMQAQMEWERKQAEEMRELKTMLHNVMITQQIGRVYQAYFHEWADDGGSVEDFDDFKEEFKEGLFEQFEELFEPDELDEILEEIFEKTDEAFKEMLLKDRLEDDKKHAEVLGVSHDVDKRTLQKTYRKLALQYHPDKWSANSAHGMSKEEAEEHFKSIRSSYDHLMANFDE</sequence>
<dbReference type="PANTHER" id="PTHR44140:SF2">
    <property type="entry name" value="LD25575P"/>
    <property type="match status" value="1"/>
</dbReference>
<dbReference type="PROSITE" id="PS50076">
    <property type="entry name" value="DNAJ_2"/>
    <property type="match status" value="1"/>
</dbReference>
<feature type="region of interest" description="Disordered" evidence="4">
    <location>
        <begin position="92"/>
        <end position="168"/>
    </location>
</feature>
<feature type="compositionally biased region" description="Low complexity" evidence="4">
    <location>
        <begin position="1"/>
        <end position="10"/>
    </location>
</feature>
<dbReference type="AlphaFoldDB" id="A0AAD9D7Z4"/>
<dbReference type="CDD" id="cd06257">
    <property type="entry name" value="DnaJ"/>
    <property type="match status" value="1"/>
</dbReference>
<evidence type="ECO:0000259" key="5">
    <source>
        <dbReference type="PROSITE" id="PS50076"/>
    </source>
</evidence>
<organism evidence="6 7">
    <name type="scientific">Skeletonema marinoi</name>
    <dbReference type="NCBI Taxonomy" id="267567"/>
    <lineage>
        <taxon>Eukaryota</taxon>
        <taxon>Sar</taxon>
        <taxon>Stramenopiles</taxon>
        <taxon>Ochrophyta</taxon>
        <taxon>Bacillariophyta</taxon>
        <taxon>Coscinodiscophyceae</taxon>
        <taxon>Thalassiosirophycidae</taxon>
        <taxon>Thalassiosirales</taxon>
        <taxon>Skeletonemataceae</taxon>
        <taxon>Skeletonema</taxon>
        <taxon>Skeletonema marinoi-dohrnii complex</taxon>
    </lineage>
</organism>
<feature type="compositionally biased region" description="Acidic residues" evidence="4">
    <location>
        <begin position="11"/>
        <end position="24"/>
    </location>
</feature>
<reference evidence="6" key="1">
    <citation type="submission" date="2023-06" db="EMBL/GenBank/DDBJ databases">
        <title>Survivors Of The Sea: Transcriptome response of Skeletonema marinoi to long-term dormancy.</title>
        <authorList>
            <person name="Pinder M.I.M."/>
            <person name="Kourtchenko O."/>
            <person name="Robertson E.K."/>
            <person name="Larsson T."/>
            <person name="Maumus F."/>
            <person name="Osuna-Cruz C.M."/>
            <person name="Vancaester E."/>
            <person name="Stenow R."/>
            <person name="Vandepoele K."/>
            <person name="Ploug H."/>
            <person name="Bruchert V."/>
            <person name="Godhe A."/>
            <person name="Topel M."/>
        </authorList>
    </citation>
    <scope>NUCLEOTIDE SEQUENCE</scope>
    <source>
        <strain evidence="6">R05AC</strain>
    </source>
</reference>
<feature type="compositionally biased region" description="Basic residues" evidence="4">
    <location>
        <begin position="138"/>
        <end position="150"/>
    </location>
</feature>
<accession>A0AAD9D7Z4</accession>
<dbReference type="PRINTS" id="PR00625">
    <property type="entry name" value="JDOMAIN"/>
</dbReference>
<dbReference type="EMBL" id="JATAAI010000030">
    <property type="protein sequence ID" value="KAK1736078.1"/>
    <property type="molecule type" value="Genomic_DNA"/>
</dbReference>
<comment type="caution">
    <text evidence="6">The sequence shown here is derived from an EMBL/GenBank/DDBJ whole genome shotgun (WGS) entry which is preliminary data.</text>
</comment>
<evidence type="ECO:0000256" key="3">
    <source>
        <dbReference type="ARBA" id="ARBA00022824"/>
    </source>
</evidence>
<dbReference type="GO" id="GO:0034975">
    <property type="term" value="P:protein folding in endoplasmic reticulum"/>
    <property type="evidence" value="ECO:0007669"/>
    <property type="project" value="TreeGrafter"/>
</dbReference>
<evidence type="ECO:0000256" key="1">
    <source>
        <dbReference type="ARBA" id="ARBA00004240"/>
    </source>
</evidence>
<dbReference type="Gene3D" id="1.10.287.110">
    <property type="entry name" value="DnaJ domain"/>
    <property type="match status" value="1"/>
</dbReference>
<dbReference type="GO" id="GO:0005783">
    <property type="term" value="C:endoplasmic reticulum"/>
    <property type="evidence" value="ECO:0007669"/>
    <property type="project" value="UniProtKB-SubCell"/>
</dbReference>
<feature type="region of interest" description="Disordered" evidence="4">
    <location>
        <begin position="349"/>
        <end position="368"/>
    </location>
</feature>
<feature type="compositionally biased region" description="Basic and acidic residues" evidence="4">
    <location>
        <begin position="159"/>
        <end position="168"/>
    </location>
</feature>
<feature type="compositionally biased region" description="Basic and acidic residues" evidence="4">
    <location>
        <begin position="51"/>
        <end position="61"/>
    </location>
</feature>
<feature type="compositionally biased region" description="Basic and acidic residues" evidence="4">
    <location>
        <begin position="116"/>
        <end position="131"/>
    </location>
</feature>
<evidence type="ECO:0000256" key="4">
    <source>
        <dbReference type="SAM" id="MobiDB-lite"/>
    </source>
</evidence>
<evidence type="ECO:0000256" key="2">
    <source>
        <dbReference type="ARBA" id="ARBA00022729"/>
    </source>
</evidence>
<keyword evidence="7" id="KW-1185">Reference proteome</keyword>
<dbReference type="InterPro" id="IPR036869">
    <property type="entry name" value="J_dom_sf"/>
</dbReference>
<feature type="compositionally biased region" description="Polar residues" evidence="4">
    <location>
        <begin position="92"/>
        <end position="104"/>
    </location>
</feature>